<sequence length="896" mass="99236">MTGLQSPELDGADSDSAHDPTPDQLQELRHDGSVLAIAVSNQYIFSGTSKGEIVVWSLGTYQHVQTIQAHKRSVLCLHLSEDSKYLFSSACEPIIGVWCPVAFTRLYEIYSTYDVGDVFSVAYSPQRETLYLGTQTQDIQWISFRDPTGRVSLDSANHPDKRQHRFFDSRAVGGTSTPRRTEEHYALIPKAAAVLEIDPGAIRQYAHYGWVFCMLVAKGPTVLGDSDEEVLISGGGDGTIKLWRLSDDGPDYDDGVLGDIEEMMTLGEDDSESVMSLAVDGSFLYAGKLQGIIELWDLDTKQKLRVIKAHDGNVNTLRMSFGLLWSAATGGSASKHSTVHYGRDKNGLSQNVSQKYQCLSRWKAHDAKILSSAVAVHQNERLYLTGANDNAVRVWRVSGMPTQSEEVGESDNVMIASLREFVSFRTVSSRPEFTEDCRKGATYLGSLFKRLGAQVEMLSTGGPHNPVVYAKFSGKLEPAEKRKRTLFYGHYDVVPADMKDNSWQSDPFRLEGRDGYLYGRGVSDNKGPIIAALYAVSDLLQAKALDSDIIFLIEGEEESGSRGFQDTIRMHKDLIGHVDFVLLANSYWLDDEVPCLTYGLRGVLHATVCIDSKYPDLHSGVDGSNMLSEPLTDLTLLLARLKDARNHVQIPGFYDGILPLTREEDQRYDDIARILMRRNPANGPPAHLKRSLMARWREPNLTIHRYNVSGPDGSLISSHATADVSVRLVPGQEVEQVIDALTTYLREEYGKFGSENKLTVRIDNRAEPWLGMPGNYIFRTLEEAVVSAWATGQDTGTGQDGEEVGEVGEAGVAMPVNSTGGKTEDGEGRPKCRKPLYIREGGSIPPIRFLEKEFDAPAAHLPCGQASDAAHLDNERLRVVNLVKSREIFRTVFRKL</sequence>
<dbReference type="SUPFAM" id="SSF53187">
    <property type="entry name" value="Zn-dependent exopeptidases"/>
    <property type="match status" value="1"/>
</dbReference>
<dbReference type="PANTHER" id="PTHR43270:SF8">
    <property type="entry name" value="DI- AND TRIPEPTIDASE DUG2-RELATED"/>
    <property type="match status" value="1"/>
</dbReference>
<dbReference type="GO" id="GO:0006508">
    <property type="term" value="P:proteolysis"/>
    <property type="evidence" value="ECO:0007669"/>
    <property type="project" value="UniProtKB-KW"/>
</dbReference>
<dbReference type="InterPro" id="IPR036322">
    <property type="entry name" value="WD40_repeat_dom_sf"/>
</dbReference>
<dbReference type="Gene3D" id="2.130.10.10">
    <property type="entry name" value="YVTN repeat-like/Quinoprotein amine dehydrogenase"/>
    <property type="match status" value="2"/>
</dbReference>
<dbReference type="InterPro" id="IPR051458">
    <property type="entry name" value="Cyt/Met_Dipeptidase"/>
</dbReference>
<evidence type="ECO:0000256" key="1">
    <source>
        <dbReference type="ARBA" id="ARBA00006247"/>
    </source>
</evidence>
<evidence type="ECO:0000256" key="6">
    <source>
        <dbReference type="SAM" id="MobiDB-lite"/>
    </source>
</evidence>
<keyword evidence="2" id="KW-0645">Protease</keyword>
<dbReference type="SMART" id="SM00320">
    <property type="entry name" value="WD40"/>
    <property type="match status" value="6"/>
</dbReference>
<evidence type="ECO:0000256" key="3">
    <source>
        <dbReference type="ARBA" id="ARBA00022723"/>
    </source>
</evidence>
<evidence type="ECO:0000313" key="8">
    <source>
        <dbReference type="Proteomes" id="UP001305647"/>
    </source>
</evidence>
<evidence type="ECO:0000256" key="2">
    <source>
        <dbReference type="ARBA" id="ARBA00022670"/>
    </source>
</evidence>
<dbReference type="Proteomes" id="UP001305647">
    <property type="component" value="Unassembled WGS sequence"/>
</dbReference>
<evidence type="ECO:0000313" key="7">
    <source>
        <dbReference type="EMBL" id="KAK4096289.1"/>
    </source>
</evidence>
<dbReference type="InterPro" id="IPR017149">
    <property type="entry name" value="GSH_degradosome_Dug2"/>
</dbReference>
<keyword evidence="3" id="KW-0479">Metal-binding</keyword>
<dbReference type="EMBL" id="MU863723">
    <property type="protein sequence ID" value="KAK4096289.1"/>
    <property type="molecule type" value="Genomic_DNA"/>
</dbReference>
<keyword evidence="4" id="KW-0378">Hydrolase</keyword>
<feature type="region of interest" description="Disordered" evidence="6">
    <location>
        <begin position="813"/>
        <end position="832"/>
    </location>
</feature>
<evidence type="ECO:0000256" key="5">
    <source>
        <dbReference type="PROSITE-ProRule" id="PRU00221"/>
    </source>
</evidence>
<feature type="repeat" description="WD" evidence="5">
    <location>
        <begin position="67"/>
        <end position="98"/>
    </location>
</feature>
<comment type="caution">
    <text evidence="7">The sequence shown here is derived from an EMBL/GenBank/DDBJ whole genome shotgun (WGS) entry which is preliminary data.</text>
</comment>
<dbReference type="Pfam" id="PF01546">
    <property type="entry name" value="Peptidase_M20"/>
    <property type="match status" value="1"/>
</dbReference>
<dbReference type="PANTHER" id="PTHR43270">
    <property type="entry name" value="BETA-ALA-HIS DIPEPTIDASE"/>
    <property type="match status" value="1"/>
</dbReference>
<reference evidence="7" key="2">
    <citation type="submission" date="2023-05" db="EMBL/GenBank/DDBJ databases">
        <authorList>
            <consortium name="Lawrence Berkeley National Laboratory"/>
            <person name="Steindorff A."/>
            <person name="Hensen N."/>
            <person name="Bonometti L."/>
            <person name="Westerberg I."/>
            <person name="Brannstrom I.O."/>
            <person name="Guillou S."/>
            <person name="Cros-Aarteil S."/>
            <person name="Calhoun S."/>
            <person name="Haridas S."/>
            <person name="Kuo A."/>
            <person name="Mondo S."/>
            <person name="Pangilinan J."/>
            <person name="Riley R."/>
            <person name="Labutti K."/>
            <person name="Andreopoulos B."/>
            <person name="Lipzen A."/>
            <person name="Chen C."/>
            <person name="Yanf M."/>
            <person name="Daum C."/>
            <person name="Ng V."/>
            <person name="Clum A."/>
            <person name="Ohm R."/>
            <person name="Martin F."/>
            <person name="Silar P."/>
            <person name="Natvig D."/>
            <person name="Lalanne C."/>
            <person name="Gautier V."/>
            <person name="Ament-Velasquez S.L."/>
            <person name="Kruys A."/>
            <person name="Hutchinson M.I."/>
            <person name="Powell A.J."/>
            <person name="Barry K."/>
            <person name="Miller A.N."/>
            <person name="Grigoriev I.V."/>
            <person name="Debuchy R."/>
            <person name="Gladieux P."/>
            <person name="Thoren M.H."/>
            <person name="Johannesson H."/>
        </authorList>
    </citation>
    <scope>NUCLEOTIDE SEQUENCE</scope>
    <source>
        <strain evidence="7">CBS 757.83</strain>
    </source>
</reference>
<feature type="repeat" description="WD" evidence="5">
    <location>
        <begin position="373"/>
        <end position="398"/>
    </location>
</feature>
<dbReference type="InterPro" id="IPR001680">
    <property type="entry name" value="WD40_rpt"/>
</dbReference>
<dbReference type="GO" id="GO:0046872">
    <property type="term" value="F:metal ion binding"/>
    <property type="evidence" value="ECO:0007669"/>
    <property type="project" value="UniProtKB-KW"/>
</dbReference>
<keyword evidence="8" id="KW-1185">Reference proteome</keyword>
<feature type="compositionally biased region" description="Basic and acidic residues" evidence="6">
    <location>
        <begin position="15"/>
        <end position="24"/>
    </location>
</feature>
<name>A0AAN6PTB0_9PEZI</name>
<organism evidence="7 8">
    <name type="scientific">Parathielavia hyrcaniae</name>
    <dbReference type="NCBI Taxonomy" id="113614"/>
    <lineage>
        <taxon>Eukaryota</taxon>
        <taxon>Fungi</taxon>
        <taxon>Dikarya</taxon>
        <taxon>Ascomycota</taxon>
        <taxon>Pezizomycotina</taxon>
        <taxon>Sordariomycetes</taxon>
        <taxon>Sordariomycetidae</taxon>
        <taxon>Sordariales</taxon>
        <taxon>Chaetomiaceae</taxon>
        <taxon>Parathielavia</taxon>
    </lineage>
</organism>
<comment type="similarity">
    <text evidence="1">Belongs to the peptidase M20A family.</text>
</comment>
<dbReference type="InterPro" id="IPR015943">
    <property type="entry name" value="WD40/YVTN_repeat-like_dom_sf"/>
</dbReference>
<dbReference type="SUPFAM" id="SSF50978">
    <property type="entry name" value="WD40 repeat-like"/>
    <property type="match status" value="1"/>
</dbReference>
<dbReference type="GO" id="GO:0006751">
    <property type="term" value="P:glutathione catabolic process"/>
    <property type="evidence" value="ECO:0007669"/>
    <property type="project" value="InterPro"/>
</dbReference>
<keyword evidence="5" id="KW-0853">WD repeat</keyword>
<proteinExistence type="inferred from homology"/>
<reference evidence="7" key="1">
    <citation type="journal article" date="2023" name="Mol. Phylogenet. Evol.">
        <title>Genome-scale phylogeny and comparative genomics of the fungal order Sordariales.</title>
        <authorList>
            <person name="Hensen N."/>
            <person name="Bonometti L."/>
            <person name="Westerberg I."/>
            <person name="Brannstrom I.O."/>
            <person name="Guillou S."/>
            <person name="Cros-Aarteil S."/>
            <person name="Calhoun S."/>
            <person name="Haridas S."/>
            <person name="Kuo A."/>
            <person name="Mondo S."/>
            <person name="Pangilinan J."/>
            <person name="Riley R."/>
            <person name="LaButti K."/>
            <person name="Andreopoulos B."/>
            <person name="Lipzen A."/>
            <person name="Chen C."/>
            <person name="Yan M."/>
            <person name="Daum C."/>
            <person name="Ng V."/>
            <person name="Clum A."/>
            <person name="Steindorff A."/>
            <person name="Ohm R.A."/>
            <person name="Martin F."/>
            <person name="Silar P."/>
            <person name="Natvig D.O."/>
            <person name="Lalanne C."/>
            <person name="Gautier V."/>
            <person name="Ament-Velasquez S.L."/>
            <person name="Kruys A."/>
            <person name="Hutchinson M.I."/>
            <person name="Powell A.J."/>
            <person name="Barry K."/>
            <person name="Miller A.N."/>
            <person name="Grigoriev I.V."/>
            <person name="Debuchy R."/>
            <person name="Gladieux P."/>
            <person name="Hiltunen Thoren M."/>
            <person name="Johannesson H."/>
        </authorList>
    </citation>
    <scope>NUCLEOTIDE SEQUENCE</scope>
    <source>
        <strain evidence="7">CBS 757.83</strain>
    </source>
</reference>
<feature type="region of interest" description="Disordered" evidence="6">
    <location>
        <begin position="1"/>
        <end position="24"/>
    </location>
</feature>
<dbReference type="InterPro" id="IPR002933">
    <property type="entry name" value="Peptidase_M20"/>
</dbReference>
<dbReference type="GO" id="GO:0008233">
    <property type="term" value="F:peptidase activity"/>
    <property type="evidence" value="ECO:0007669"/>
    <property type="project" value="UniProtKB-KW"/>
</dbReference>
<accession>A0AAN6PTB0</accession>
<gene>
    <name evidence="7" type="ORF">N658DRAFT_458974</name>
</gene>
<dbReference type="Pfam" id="PF00400">
    <property type="entry name" value="WD40"/>
    <property type="match status" value="3"/>
</dbReference>
<dbReference type="PROSITE" id="PS50082">
    <property type="entry name" value="WD_REPEATS_2"/>
    <property type="match status" value="3"/>
</dbReference>
<dbReference type="Gene3D" id="3.40.630.10">
    <property type="entry name" value="Zn peptidases"/>
    <property type="match status" value="2"/>
</dbReference>
<dbReference type="Gene3D" id="3.30.70.360">
    <property type="match status" value="1"/>
</dbReference>
<feature type="repeat" description="WD" evidence="5">
    <location>
        <begin position="227"/>
        <end position="246"/>
    </location>
</feature>
<evidence type="ECO:0000256" key="4">
    <source>
        <dbReference type="ARBA" id="ARBA00022801"/>
    </source>
</evidence>
<protein>
    <submittedName>
        <fullName evidence="7">Glutathione degradosome</fullName>
    </submittedName>
</protein>
<dbReference type="PIRSF" id="PIRSF037237">
    <property type="entry name" value="Peptidase_WD_repeats_DUG2"/>
    <property type="match status" value="1"/>
</dbReference>
<dbReference type="AlphaFoldDB" id="A0AAN6PTB0"/>